<feature type="binding site" evidence="8">
    <location>
        <position position="336"/>
    </location>
    <ligand>
        <name>phosphoenolpyruvate</name>
        <dbReference type="ChEBI" id="CHEBI:58702"/>
    </ligand>
</feature>
<proteinExistence type="inferred from homology"/>
<feature type="binding site" evidence="8">
    <location>
        <position position="15"/>
    </location>
    <ligand>
        <name>3-phosphoshikimate</name>
        <dbReference type="ChEBI" id="CHEBI:145989"/>
    </ligand>
</feature>
<evidence type="ECO:0000256" key="8">
    <source>
        <dbReference type="HAMAP-Rule" id="MF_00210"/>
    </source>
</evidence>
<dbReference type="GO" id="GO:0009423">
    <property type="term" value="P:chorismate biosynthetic process"/>
    <property type="evidence" value="ECO:0007669"/>
    <property type="project" value="UniProtKB-UniRule"/>
</dbReference>
<comment type="caution">
    <text evidence="8">Lacks conserved residue(s) required for the propagation of feature annotation.</text>
</comment>
<dbReference type="RefSeq" id="WP_056967077.1">
    <property type="nucleotide sequence ID" value="NZ_AYYQ01000036.1"/>
</dbReference>
<dbReference type="GO" id="GO:0008652">
    <property type="term" value="P:amino acid biosynthetic process"/>
    <property type="evidence" value="ECO:0007669"/>
    <property type="project" value="UniProtKB-KW"/>
</dbReference>
<keyword evidence="4 8" id="KW-0028">Amino-acid biosynthesis</keyword>
<evidence type="ECO:0000313" key="11">
    <source>
        <dbReference type="Proteomes" id="UP000052012"/>
    </source>
</evidence>
<dbReference type="UniPathway" id="UPA00053">
    <property type="reaction ID" value="UER00089"/>
</dbReference>
<feature type="binding site" evidence="8">
    <location>
        <position position="113"/>
    </location>
    <ligand>
        <name>phosphoenolpyruvate</name>
        <dbReference type="ChEBI" id="CHEBI:58702"/>
    </ligand>
</feature>
<dbReference type="PIRSF" id="PIRSF000505">
    <property type="entry name" value="EPSPS"/>
    <property type="match status" value="1"/>
</dbReference>
<comment type="similarity">
    <text evidence="2 8">Belongs to the EPSP synthase family.</text>
</comment>
<feature type="active site" description="Proton acceptor" evidence="8">
    <location>
        <position position="305"/>
    </location>
</feature>
<evidence type="ECO:0000256" key="5">
    <source>
        <dbReference type="ARBA" id="ARBA00022679"/>
    </source>
</evidence>
<dbReference type="PANTHER" id="PTHR21090:SF5">
    <property type="entry name" value="PENTAFUNCTIONAL AROM POLYPEPTIDE"/>
    <property type="match status" value="1"/>
</dbReference>
<feature type="binding site" evidence="8">
    <location>
        <position position="305"/>
    </location>
    <ligand>
        <name>3-phosphoshikimate</name>
        <dbReference type="ChEBI" id="CHEBI:145989"/>
    </ligand>
</feature>
<feature type="binding site" evidence="8">
    <location>
        <position position="15"/>
    </location>
    <ligand>
        <name>phosphoenolpyruvate</name>
        <dbReference type="ChEBI" id="CHEBI:58702"/>
    </ligand>
</feature>
<dbReference type="GO" id="GO:0003866">
    <property type="term" value="F:3-phosphoshikimate 1-carboxyvinyltransferase activity"/>
    <property type="evidence" value="ECO:0007669"/>
    <property type="project" value="UniProtKB-UniRule"/>
</dbReference>
<feature type="binding site" evidence="8">
    <location>
        <position position="85"/>
    </location>
    <ligand>
        <name>phosphoenolpyruvate</name>
        <dbReference type="ChEBI" id="CHEBI:58702"/>
    </ligand>
</feature>
<keyword evidence="6 8" id="KW-0057">Aromatic amino acid biosynthesis</keyword>
<dbReference type="PROSITE" id="PS00885">
    <property type="entry name" value="EPSP_SYNTHASE_2"/>
    <property type="match status" value="1"/>
</dbReference>
<feature type="binding site" evidence="8">
    <location>
        <position position="332"/>
    </location>
    <ligand>
        <name>3-phosphoshikimate</name>
        <dbReference type="ChEBI" id="CHEBI:145989"/>
    </ligand>
</feature>
<evidence type="ECO:0000256" key="1">
    <source>
        <dbReference type="ARBA" id="ARBA00004811"/>
    </source>
</evidence>
<dbReference type="Gene3D" id="3.65.10.10">
    <property type="entry name" value="Enolpyruvate transferase domain"/>
    <property type="match status" value="2"/>
</dbReference>
<dbReference type="FunFam" id="3.65.10.10:FF:000005">
    <property type="entry name" value="3-phosphoshikimate 1-carboxyvinyltransferase"/>
    <property type="match status" value="1"/>
</dbReference>
<dbReference type="InterPro" id="IPR001986">
    <property type="entry name" value="Enolpyruvate_Tfrase_dom"/>
</dbReference>
<sequence length="420" mass="46157">MAMGINGIITVPGDKSISHRSIIFGAMSNGVTTVNNFLNSADCQTTIKAFQAMGVKIEKHENQVVIHGNGHLSKPINTLNMGNSGTTTRLIMGLLSSQPFKANLVGDESLSRRPMSRVAEPLRLMNADIQTSETGTLPVDVNGKQLNGINYELPIPSAQVKSAIILAALNAKNKTTIIEPTLSRDHTERMLKLFSPKSIQKIDNSIIITPHCDIKAQTLIVPGDISSAAFWMVAATIIPNSNLIIKSVGLNPTRMGLVKVMQRMGANIQIINFKDTVEPTADLVVKSAQLNPISLNKEEVPALIDEAPLLALLAARADGISELHYLKELRFKESDRIKTVVEEFKKLGINIKELDDGFLIHGNRNWQLQNSHLDSHNDHRIAMTLKIASQLFNSDIFIENADCVDISYPNFFQDLKSLRS</sequence>
<dbReference type="InterPro" id="IPR006264">
    <property type="entry name" value="EPSP_synthase"/>
</dbReference>
<comment type="subcellular location">
    <subcellularLocation>
        <location evidence="8">Cytoplasm</location>
    </subcellularLocation>
</comment>
<dbReference type="PROSITE" id="PS00104">
    <property type="entry name" value="EPSP_SYNTHASE_1"/>
    <property type="match status" value="1"/>
</dbReference>
<name>A0A0R2AXJ4_9LACO</name>
<feature type="binding site" evidence="8">
    <location>
        <position position="159"/>
    </location>
    <ligand>
        <name>3-phosphoshikimate</name>
        <dbReference type="ChEBI" id="CHEBI:145989"/>
    </ligand>
</feature>
<dbReference type="Pfam" id="PF00275">
    <property type="entry name" value="EPSP_synthase"/>
    <property type="match status" value="1"/>
</dbReference>
<dbReference type="GO" id="GO:0005737">
    <property type="term" value="C:cytoplasm"/>
    <property type="evidence" value="ECO:0007669"/>
    <property type="project" value="UniProtKB-SubCell"/>
</dbReference>
<evidence type="ECO:0000259" key="9">
    <source>
        <dbReference type="Pfam" id="PF00275"/>
    </source>
</evidence>
<comment type="caution">
    <text evidence="10">The sequence shown here is derived from an EMBL/GenBank/DDBJ whole genome shotgun (WGS) entry which is preliminary data.</text>
</comment>
<reference evidence="10 11" key="1">
    <citation type="journal article" date="2015" name="Genome Announc.">
        <title>Expanding the biotechnology potential of lactobacilli through comparative genomics of 213 strains and associated genera.</title>
        <authorList>
            <person name="Sun Z."/>
            <person name="Harris H.M."/>
            <person name="McCann A."/>
            <person name="Guo C."/>
            <person name="Argimon S."/>
            <person name="Zhang W."/>
            <person name="Yang X."/>
            <person name="Jeffery I.B."/>
            <person name="Cooney J.C."/>
            <person name="Kagawa T.F."/>
            <person name="Liu W."/>
            <person name="Song Y."/>
            <person name="Salvetti E."/>
            <person name="Wrobel A."/>
            <person name="Rasinkangas P."/>
            <person name="Parkhill J."/>
            <person name="Rea M.C."/>
            <person name="O'Sullivan O."/>
            <person name="Ritari J."/>
            <person name="Douillard F.P."/>
            <person name="Paul Ross R."/>
            <person name="Yang R."/>
            <person name="Briner A.E."/>
            <person name="Felis G.E."/>
            <person name="de Vos W.M."/>
            <person name="Barrangou R."/>
            <person name="Klaenhammer T.R."/>
            <person name="Caufield P.W."/>
            <person name="Cui Y."/>
            <person name="Zhang H."/>
            <person name="O'Toole P.W."/>
        </authorList>
    </citation>
    <scope>NUCLEOTIDE SEQUENCE [LARGE SCALE GENOMIC DNA]</scope>
    <source>
        <strain evidence="10 11">DSM 23829</strain>
    </source>
</reference>
<evidence type="ECO:0000256" key="4">
    <source>
        <dbReference type="ARBA" id="ARBA00022605"/>
    </source>
</evidence>
<dbReference type="NCBIfam" id="TIGR01356">
    <property type="entry name" value="aroA"/>
    <property type="match status" value="1"/>
</dbReference>
<gene>
    <name evidence="8" type="primary">aroA</name>
    <name evidence="10" type="ORF">FD06_GL000748</name>
</gene>
<accession>A0A0R2AXJ4</accession>
<comment type="pathway">
    <text evidence="1 8">Metabolic intermediate biosynthesis; chorismate biosynthesis; chorismate from D-erythrose 4-phosphate and phosphoenolpyruvate: step 6/7.</text>
</comment>
<comment type="function">
    <text evidence="8">Catalyzes the transfer of the enolpyruvyl moiety of phosphoenolpyruvate (PEP) to the 5-hydroxyl of shikimate-3-phosphate (S3P) to produce enolpyruvyl shikimate-3-phosphate and inorganic phosphate.</text>
</comment>
<dbReference type="PANTHER" id="PTHR21090">
    <property type="entry name" value="AROM/DEHYDROQUINATE SYNTHASE"/>
    <property type="match status" value="1"/>
</dbReference>
<protein>
    <recommendedName>
        <fullName evidence="8">3-phosphoshikimate 1-carboxyvinyltransferase</fullName>
        <ecNumber evidence="8">2.5.1.19</ecNumber>
    </recommendedName>
    <alternativeName>
        <fullName evidence="8">5-enolpyruvylshikimate-3-phosphate synthase</fullName>
        <shortName evidence="8">EPSP synthase</shortName>
        <shortName evidence="8">EPSPS</shortName>
    </alternativeName>
</protein>
<evidence type="ECO:0000256" key="7">
    <source>
        <dbReference type="ARBA" id="ARBA00044633"/>
    </source>
</evidence>
<dbReference type="SUPFAM" id="SSF55205">
    <property type="entry name" value="EPT/RTPC-like"/>
    <property type="match status" value="1"/>
</dbReference>
<comment type="catalytic activity">
    <reaction evidence="7">
        <text>3-phosphoshikimate + phosphoenolpyruvate = 5-O-(1-carboxyvinyl)-3-phosphoshikimate + phosphate</text>
        <dbReference type="Rhea" id="RHEA:21256"/>
        <dbReference type="ChEBI" id="CHEBI:43474"/>
        <dbReference type="ChEBI" id="CHEBI:57701"/>
        <dbReference type="ChEBI" id="CHEBI:58702"/>
        <dbReference type="ChEBI" id="CHEBI:145989"/>
        <dbReference type="EC" id="2.5.1.19"/>
    </reaction>
    <physiologicalReaction direction="left-to-right" evidence="7">
        <dbReference type="Rhea" id="RHEA:21257"/>
    </physiologicalReaction>
</comment>
<dbReference type="Proteomes" id="UP000052012">
    <property type="component" value="Unassembled WGS sequence"/>
</dbReference>
<keyword evidence="5 8" id="KW-0808">Transferase</keyword>
<evidence type="ECO:0000256" key="2">
    <source>
        <dbReference type="ARBA" id="ARBA00009948"/>
    </source>
</evidence>
<feature type="binding site" evidence="8">
    <location>
        <position position="157"/>
    </location>
    <ligand>
        <name>3-phosphoshikimate</name>
        <dbReference type="ChEBI" id="CHEBI:145989"/>
    </ligand>
</feature>
<comment type="subunit">
    <text evidence="8">Monomer.</text>
</comment>
<keyword evidence="3 8" id="KW-0963">Cytoplasm</keyword>
<feature type="domain" description="Enolpyruvate transferase" evidence="9">
    <location>
        <begin position="5"/>
        <end position="415"/>
    </location>
</feature>
<feature type="binding site" evidence="8">
    <location>
        <position position="380"/>
    </location>
    <ligand>
        <name>phosphoenolpyruvate</name>
        <dbReference type="ChEBI" id="CHEBI:58702"/>
    </ligand>
</feature>
<organism evidence="10 11">
    <name type="scientific">Apilactobacillus ozensis DSM 23829 = JCM 17196</name>
    <dbReference type="NCBI Taxonomy" id="1423781"/>
    <lineage>
        <taxon>Bacteria</taxon>
        <taxon>Bacillati</taxon>
        <taxon>Bacillota</taxon>
        <taxon>Bacilli</taxon>
        <taxon>Lactobacillales</taxon>
        <taxon>Lactobacillaceae</taxon>
        <taxon>Apilactobacillus</taxon>
    </lineage>
</organism>
<dbReference type="InterPro" id="IPR013792">
    <property type="entry name" value="RNA3'P_cycl/enolpyr_Trfase_a/b"/>
</dbReference>
<dbReference type="EC" id="2.5.1.19" evidence="8"/>
<dbReference type="InterPro" id="IPR036968">
    <property type="entry name" value="Enolpyruvate_Tfrase_sf"/>
</dbReference>
<evidence type="ECO:0000313" key="10">
    <source>
        <dbReference type="EMBL" id="KRM67596.1"/>
    </source>
</evidence>
<dbReference type="GO" id="GO:0009073">
    <property type="term" value="P:aromatic amino acid family biosynthetic process"/>
    <property type="evidence" value="ECO:0007669"/>
    <property type="project" value="UniProtKB-KW"/>
</dbReference>
<evidence type="ECO:0000256" key="6">
    <source>
        <dbReference type="ARBA" id="ARBA00023141"/>
    </source>
</evidence>
<dbReference type="PATRIC" id="fig|1423781.4.peg.772"/>
<keyword evidence="11" id="KW-1185">Reference proteome</keyword>
<feature type="binding site" evidence="8">
    <location>
        <position position="16"/>
    </location>
    <ligand>
        <name>3-phosphoshikimate</name>
        <dbReference type="ChEBI" id="CHEBI:145989"/>
    </ligand>
</feature>
<dbReference type="HAMAP" id="MF_00210">
    <property type="entry name" value="EPSP_synth"/>
    <property type="match status" value="1"/>
</dbReference>
<dbReference type="AlphaFoldDB" id="A0A0R2AXJ4"/>
<feature type="binding site" evidence="8">
    <location>
        <position position="159"/>
    </location>
    <ligand>
        <name>phosphoenolpyruvate</name>
        <dbReference type="ChEBI" id="CHEBI:58702"/>
    </ligand>
</feature>
<dbReference type="STRING" id="1423781.FD06_GL000748"/>
<dbReference type="InterPro" id="IPR023193">
    <property type="entry name" value="EPSP_synthase_CS"/>
</dbReference>
<evidence type="ECO:0000256" key="3">
    <source>
        <dbReference type="ARBA" id="ARBA00022490"/>
    </source>
</evidence>
<feature type="binding site" evidence="8">
    <location>
        <position position="20"/>
    </location>
    <ligand>
        <name>3-phosphoshikimate</name>
        <dbReference type="ChEBI" id="CHEBI:145989"/>
    </ligand>
</feature>
<dbReference type="EMBL" id="AYYQ01000036">
    <property type="protein sequence ID" value="KRM67596.1"/>
    <property type="molecule type" value="Genomic_DNA"/>
</dbReference>
<dbReference type="CDD" id="cd01556">
    <property type="entry name" value="EPSP_synthase"/>
    <property type="match status" value="1"/>
</dbReference>
<dbReference type="OrthoDB" id="9809920at2"/>